<comment type="cofactor">
    <cofactor evidence="6 7">
        <name>Mg(2+)</name>
        <dbReference type="ChEBI" id="CHEBI:18420"/>
    </cofactor>
</comment>
<feature type="binding site" evidence="6">
    <location>
        <position position="71"/>
    </location>
    <ligand>
        <name>Mg(2+)</name>
        <dbReference type="ChEBI" id="CHEBI:18420"/>
        <label>1</label>
    </ligand>
</feature>
<evidence type="ECO:0000256" key="3">
    <source>
        <dbReference type="ARBA" id="ARBA00022519"/>
    </source>
</evidence>
<dbReference type="CDD" id="cd01638">
    <property type="entry name" value="CysQ"/>
    <property type="match status" value="1"/>
</dbReference>
<dbReference type="AlphaFoldDB" id="A0A7H0HEQ1"/>
<feature type="binding site" evidence="7">
    <location>
        <position position="71"/>
    </location>
    <ligand>
        <name>Mg(2+)</name>
        <dbReference type="ChEBI" id="CHEBI:18420"/>
        <label>1</label>
        <note>catalytic</note>
    </ligand>
</feature>
<evidence type="ECO:0000313" key="9">
    <source>
        <dbReference type="Proteomes" id="UP000516057"/>
    </source>
</evidence>
<evidence type="ECO:0000256" key="7">
    <source>
        <dbReference type="PIRSR" id="PIRSR600760-2"/>
    </source>
</evidence>
<keyword evidence="4 6" id="KW-0378">Hydrolase</keyword>
<dbReference type="InterPro" id="IPR006240">
    <property type="entry name" value="CysQ"/>
</dbReference>
<evidence type="ECO:0000256" key="1">
    <source>
        <dbReference type="ARBA" id="ARBA00005289"/>
    </source>
</evidence>
<dbReference type="KEGG" id="amon:H9L24_19380"/>
<evidence type="ECO:0000313" key="8">
    <source>
        <dbReference type="EMBL" id="QNP59017.1"/>
    </source>
</evidence>
<dbReference type="NCBIfam" id="TIGR01331">
    <property type="entry name" value="bisphos_cysQ"/>
    <property type="match status" value="1"/>
</dbReference>
<dbReference type="Gene3D" id="3.30.540.10">
    <property type="entry name" value="Fructose-1,6-Bisphosphatase, subunit A, domain 1"/>
    <property type="match status" value="1"/>
</dbReference>
<dbReference type="HAMAP" id="MF_02095">
    <property type="entry name" value="CysQ"/>
    <property type="match status" value="1"/>
</dbReference>
<feature type="binding site" evidence="6">
    <location>
        <position position="90"/>
    </location>
    <ligand>
        <name>Mg(2+)</name>
        <dbReference type="ChEBI" id="CHEBI:18420"/>
        <label>1</label>
    </ligand>
</feature>
<protein>
    <recommendedName>
        <fullName evidence="6">3'(2'),5'-bisphosphate nucleotidase CysQ</fullName>
        <ecNumber evidence="6">3.1.3.7</ecNumber>
    </recommendedName>
    <alternativeName>
        <fullName evidence="6">3'(2'),5-bisphosphonucleoside 3'(2')-phosphohydrolase</fullName>
    </alternativeName>
    <alternativeName>
        <fullName evidence="6">3'-phosphoadenosine 5'-phosphate phosphatase</fullName>
        <shortName evidence="6">PAP phosphatase</shortName>
    </alternativeName>
</protein>
<comment type="function">
    <text evidence="6">Converts adenosine-3',5'-bisphosphate (PAP) to AMP.</text>
</comment>
<feature type="binding site" evidence="7">
    <location>
        <position position="218"/>
    </location>
    <ligand>
        <name>Mg(2+)</name>
        <dbReference type="ChEBI" id="CHEBI:18420"/>
        <label>1</label>
        <note>catalytic</note>
    </ligand>
</feature>
<evidence type="ECO:0000256" key="5">
    <source>
        <dbReference type="ARBA" id="ARBA00023136"/>
    </source>
</evidence>
<evidence type="ECO:0000256" key="6">
    <source>
        <dbReference type="HAMAP-Rule" id="MF_02095"/>
    </source>
</evidence>
<dbReference type="Proteomes" id="UP000516057">
    <property type="component" value="Chromosome"/>
</dbReference>
<name>A0A7H0HEQ1_9BURK</name>
<dbReference type="InterPro" id="IPR020550">
    <property type="entry name" value="Inositol_monophosphatase_CS"/>
</dbReference>
<feature type="binding site" evidence="6">
    <location>
        <position position="71"/>
    </location>
    <ligand>
        <name>substrate</name>
    </ligand>
</feature>
<dbReference type="InterPro" id="IPR000760">
    <property type="entry name" value="Inositol_monophosphatase-like"/>
</dbReference>
<feature type="binding site" evidence="6">
    <location>
        <begin position="92"/>
        <end position="95"/>
    </location>
    <ligand>
        <name>substrate</name>
    </ligand>
</feature>
<dbReference type="RefSeq" id="WP_187736002.1">
    <property type="nucleotide sequence ID" value="NZ_CP060790.1"/>
</dbReference>
<feature type="binding site" evidence="6">
    <location>
        <position position="92"/>
    </location>
    <ligand>
        <name>Mg(2+)</name>
        <dbReference type="ChEBI" id="CHEBI:18420"/>
        <label>1</label>
    </ligand>
</feature>
<keyword evidence="6 7" id="KW-0479">Metal-binding</keyword>
<dbReference type="PANTHER" id="PTHR43028:SF5">
    <property type="entry name" value="3'(2'),5'-BISPHOSPHATE NUCLEOTIDASE 1"/>
    <property type="match status" value="1"/>
</dbReference>
<feature type="binding site" evidence="7">
    <location>
        <position position="92"/>
    </location>
    <ligand>
        <name>Mg(2+)</name>
        <dbReference type="ChEBI" id="CHEBI:18420"/>
        <label>1</label>
        <note>catalytic</note>
    </ligand>
</feature>
<keyword evidence="2 6" id="KW-1003">Cell membrane</keyword>
<sequence>MRQLEVNALVPAVLDIARAAGNRVLDIYGTSQVDVRSKEDLSPVTEADLASHDCLVRGLQGLGMGWPVVSEEDTASLPHRRADGCYWLLDPLDGTKEFIGRNGEFTVNIALIDNGSPMLGVVAAPALGLVYWGAPGVGAYRVSSAGTAAIRVAPPLEGGRRPLRVVASRSHMDEATQAFIGRLGPVELVQAGSSLKFCMVAEGAADLYPRFAPTCEWDTAAAQAVLEAAGGCVVAWDGAPLRYGKPEVLNASFIAAASAQIIGRH</sequence>
<dbReference type="GO" id="GO:0000287">
    <property type="term" value="F:magnesium ion binding"/>
    <property type="evidence" value="ECO:0007669"/>
    <property type="project" value="UniProtKB-UniRule"/>
</dbReference>
<dbReference type="PRINTS" id="PR00377">
    <property type="entry name" value="IMPHPHTASES"/>
</dbReference>
<dbReference type="EMBL" id="CP060790">
    <property type="protein sequence ID" value="QNP59017.1"/>
    <property type="molecule type" value="Genomic_DNA"/>
</dbReference>
<dbReference type="Gene3D" id="3.40.190.80">
    <property type="match status" value="1"/>
</dbReference>
<dbReference type="Pfam" id="PF00459">
    <property type="entry name" value="Inositol_P"/>
    <property type="match status" value="1"/>
</dbReference>
<keyword evidence="6 7" id="KW-0460">Magnesium</keyword>
<dbReference type="PANTHER" id="PTHR43028">
    <property type="entry name" value="3'(2'),5'-BISPHOSPHATE NUCLEOTIDASE 1"/>
    <property type="match status" value="1"/>
</dbReference>
<evidence type="ECO:0000256" key="4">
    <source>
        <dbReference type="ARBA" id="ARBA00022801"/>
    </source>
</evidence>
<dbReference type="FunFam" id="3.40.190.80:FF:000005">
    <property type="entry name" value="3'(2'),5'-bisphosphate nucleotidase CysQ"/>
    <property type="match status" value="1"/>
</dbReference>
<dbReference type="GO" id="GO:0050427">
    <property type="term" value="P:3'-phosphoadenosine 5'-phosphosulfate metabolic process"/>
    <property type="evidence" value="ECO:0007669"/>
    <property type="project" value="TreeGrafter"/>
</dbReference>
<feature type="binding site" evidence="6">
    <location>
        <position position="218"/>
    </location>
    <ligand>
        <name>Mg(2+)</name>
        <dbReference type="ChEBI" id="CHEBI:18420"/>
        <label>2</label>
    </ligand>
</feature>
<comment type="similarity">
    <text evidence="1 6">Belongs to the inositol monophosphatase superfamily. CysQ family.</text>
</comment>
<comment type="catalytic activity">
    <reaction evidence="6">
        <text>adenosine 3',5'-bisphosphate + H2O = AMP + phosphate</text>
        <dbReference type="Rhea" id="RHEA:10040"/>
        <dbReference type="ChEBI" id="CHEBI:15377"/>
        <dbReference type="ChEBI" id="CHEBI:43474"/>
        <dbReference type="ChEBI" id="CHEBI:58343"/>
        <dbReference type="ChEBI" id="CHEBI:456215"/>
        <dbReference type="EC" id="3.1.3.7"/>
    </reaction>
</comment>
<feature type="binding site" evidence="6">
    <location>
        <position position="218"/>
    </location>
    <ligand>
        <name>substrate</name>
    </ligand>
</feature>
<dbReference type="InterPro" id="IPR050725">
    <property type="entry name" value="CysQ/Inositol_MonoPase"/>
</dbReference>
<dbReference type="GO" id="GO:0000103">
    <property type="term" value="P:sulfate assimilation"/>
    <property type="evidence" value="ECO:0007669"/>
    <property type="project" value="TreeGrafter"/>
</dbReference>
<gene>
    <name evidence="6 8" type="primary">cysQ</name>
    <name evidence="8" type="ORF">H9L24_19380</name>
</gene>
<proteinExistence type="inferred from homology"/>
<comment type="subcellular location">
    <subcellularLocation>
        <location evidence="6">Cell inner membrane</location>
        <topology evidence="6">Peripheral membrane protein</topology>
        <orientation evidence="6">Cytoplasmic side</orientation>
    </subcellularLocation>
</comment>
<keyword evidence="5 6" id="KW-0472">Membrane</keyword>
<feature type="binding site" evidence="6 7">
    <location>
        <position position="93"/>
    </location>
    <ligand>
        <name>Mg(2+)</name>
        <dbReference type="ChEBI" id="CHEBI:18420"/>
        <label>2</label>
    </ligand>
</feature>
<accession>A0A7H0HEQ1</accession>
<keyword evidence="9" id="KW-1185">Reference proteome</keyword>
<organism evidence="8 9">
    <name type="scientific">Paenacidovorax monticola</name>
    <dbReference type="NCBI Taxonomy" id="1926868"/>
    <lineage>
        <taxon>Bacteria</taxon>
        <taxon>Pseudomonadati</taxon>
        <taxon>Pseudomonadota</taxon>
        <taxon>Betaproteobacteria</taxon>
        <taxon>Burkholderiales</taxon>
        <taxon>Comamonadaceae</taxon>
        <taxon>Paenacidovorax</taxon>
    </lineage>
</organism>
<feature type="binding site" evidence="6 7">
    <location>
        <position position="90"/>
    </location>
    <ligand>
        <name>Mg(2+)</name>
        <dbReference type="ChEBI" id="CHEBI:18420"/>
        <label>2</label>
    </ligand>
</feature>
<dbReference type="EC" id="3.1.3.7" evidence="6"/>
<dbReference type="PROSITE" id="PS00630">
    <property type="entry name" value="IMP_2"/>
    <property type="match status" value="1"/>
</dbReference>
<dbReference type="GO" id="GO:0005886">
    <property type="term" value="C:plasma membrane"/>
    <property type="evidence" value="ECO:0007669"/>
    <property type="project" value="UniProtKB-SubCell"/>
</dbReference>
<dbReference type="SUPFAM" id="SSF56655">
    <property type="entry name" value="Carbohydrate phosphatase"/>
    <property type="match status" value="1"/>
</dbReference>
<dbReference type="GO" id="GO:0046854">
    <property type="term" value="P:phosphatidylinositol phosphate biosynthetic process"/>
    <property type="evidence" value="ECO:0007669"/>
    <property type="project" value="InterPro"/>
</dbReference>
<dbReference type="GO" id="GO:0008441">
    <property type="term" value="F:3'(2'),5'-bisphosphate nucleotidase activity"/>
    <property type="evidence" value="ECO:0007669"/>
    <property type="project" value="UniProtKB-UniRule"/>
</dbReference>
<evidence type="ECO:0000256" key="2">
    <source>
        <dbReference type="ARBA" id="ARBA00022475"/>
    </source>
</evidence>
<reference evidence="8 9" key="1">
    <citation type="submission" date="2020-08" db="EMBL/GenBank/DDBJ databases">
        <title>Genome sequence of Acidovorax monticola KACC 19171T.</title>
        <authorList>
            <person name="Hyun D.-W."/>
            <person name="Bae J.-W."/>
        </authorList>
    </citation>
    <scope>NUCLEOTIDE SEQUENCE [LARGE SCALE GENOMIC DNA]</scope>
    <source>
        <strain evidence="8 9">KACC 19171</strain>
    </source>
</reference>
<keyword evidence="3 6" id="KW-0997">Cell inner membrane</keyword>